<sequence length="435" mass="50389">MEEFDDALLYTRGDPEKKLEAYMTDIVNAGSKNTLQAKGSSHKSKGRRYKYQIKKEVVDLRSLLIDCAQSIAADDRRTSNELLRQIRDHSSPFGDGEQRLAHYFADGLEARLAGTGSEMQKSLLVKRITASDYLRAYYTYIASSPFVKISNFVSSKLIFYKSEKEKAVRVHIIDFGILYGFQWPTYIQRLAELEGGPLKLRITGIDFPQPGFRPAERVEETGRRLARYAKTFNVPFEFNAIAQNWESIKIEDLKLEKGEFLAVNCLYRAENLPDKTGVGESPRSMVFDLIRKINPDYFIHGVISAAYGVPFFVTRFREALFHYSALYDMLEATIPRDKPERAMLERDIFGKEALNVIACEDWESVGRAETYKQWRKRHLRAGFVQVPFDRELRDSAMYKVKKFYHREFIVDEDDKWLLMAWKGRVMYAISCLQPV</sequence>
<keyword evidence="5" id="KW-1185">Reference proteome</keyword>
<keyword evidence="2" id="KW-0804">Transcription</keyword>
<dbReference type="OrthoDB" id="47276at2759"/>
<feature type="region of interest" description="Leucine repeat I (LRI)" evidence="3">
    <location>
        <begin position="58"/>
        <end position="118"/>
    </location>
</feature>
<reference evidence="4" key="1">
    <citation type="submission" date="2020-07" db="EMBL/GenBank/DDBJ databases">
        <title>Ethylene signaling mediates host invasion by parasitic plants.</title>
        <authorList>
            <person name="Yoshida S."/>
        </authorList>
    </citation>
    <scope>NUCLEOTIDE SEQUENCE</scope>
    <source>
        <strain evidence="4">Okayama</strain>
    </source>
</reference>
<keyword evidence="1" id="KW-0805">Transcription regulation</keyword>
<evidence type="ECO:0000313" key="4">
    <source>
        <dbReference type="EMBL" id="GFP91526.1"/>
    </source>
</evidence>
<evidence type="ECO:0000256" key="1">
    <source>
        <dbReference type="ARBA" id="ARBA00023015"/>
    </source>
</evidence>
<feature type="short sequence motif" description="VHIID" evidence="3">
    <location>
        <begin position="170"/>
        <end position="174"/>
    </location>
</feature>
<proteinExistence type="inferred from homology"/>
<gene>
    <name evidence="4" type="ORF">PHJA_001296600</name>
</gene>
<comment type="caution">
    <text evidence="4">The sequence shown here is derived from an EMBL/GenBank/DDBJ whole genome shotgun (WGS) entry which is preliminary data.</text>
</comment>
<feature type="region of interest" description="Leucine repeat II (LRII)" evidence="3">
    <location>
        <begin position="220"/>
        <end position="252"/>
    </location>
</feature>
<evidence type="ECO:0000256" key="3">
    <source>
        <dbReference type="PROSITE-ProRule" id="PRU01191"/>
    </source>
</evidence>
<protein>
    <submittedName>
        <fullName evidence="4">Scarecrow-like protein 9</fullName>
    </submittedName>
</protein>
<organism evidence="4 5">
    <name type="scientific">Phtheirospermum japonicum</name>
    <dbReference type="NCBI Taxonomy" id="374723"/>
    <lineage>
        <taxon>Eukaryota</taxon>
        <taxon>Viridiplantae</taxon>
        <taxon>Streptophyta</taxon>
        <taxon>Embryophyta</taxon>
        <taxon>Tracheophyta</taxon>
        <taxon>Spermatophyta</taxon>
        <taxon>Magnoliopsida</taxon>
        <taxon>eudicotyledons</taxon>
        <taxon>Gunneridae</taxon>
        <taxon>Pentapetalae</taxon>
        <taxon>asterids</taxon>
        <taxon>lamiids</taxon>
        <taxon>Lamiales</taxon>
        <taxon>Orobanchaceae</taxon>
        <taxon>Orobanchaceae incertae sedis</taxon>
        <taxon>Phtheirospermum</taxon>
    </lineage>
</organism>
<feature type="region of interest" description="SAW" evidence="3">
    <location>
        <begin position="358"/>
        <end position="433"/>
    </location>
</feature>
<evidence type="ECO:0000256" key="2">
    <source>
        <dbReference type="ARBA" id="ARBA00023163"/>
    </source>
</evidence>
<comment type="similarity">
    <text evidence="3">Belongs to the GRAS family.</text>
</comment>
<evidence type="ECO:0000313" key="5">
    <source>
        <dbReference type="Proteomes" id="UP000653305"/>
    </source>
</evidence>
<accession>A0A830BXL3</accession>
<dbReference type="AlphaFoldDB" id="A0A830BXL3"/>
<dbReference type="PROSITE" id="PS50985">
    <property type="entry name" value="GRAS"/>
    <property type="match status" value="1"/>
</dbReference>
<dbReference type="InterPro" id="IPR005202">
    <property type="entry name" value="TF_GRAS"/>
</dbReference>
<comment type="caution">
    <text evidence="3">Lacks conserved residue(s) required for the propagation of feature annotation.</text>
</comment>
<name>A0A830BXL3_9LAMI</name>
<dbReference type="PANTHER" id="PTHR31636">
    <property type="entry name" value="OSJNBA0084A10.13 PROTEIN-RELATED"/>
    <property type="match status" value="1"/>
</dbReference>
<dbReference type="EMBL" id="BMAC01000247">
    <property type="protein sequence ID" value="GFP91526.1"/>
    <property type="molecule type" value="Genomic_DNA"/>
</dbReference>
<dbReference type="Pfam" id="PF03514">
    <property type="entry name" value="GRAS"/>
    <property type="match status" value="1"/>
</dbReference>
<dbReference type="Proteomes" id="UP000653305">
    <property type="component" value="Unassembled WGS sequence"/>
</dbReference>